<evidence type="ECO:0000313" key="2">
    <source>
        <dbReference type="EMBL" id="NGO65344.1"/>
    </source>
</evidence>
<dbReference type="AlphaFoldDB" id="A0A6M1RUG0"/>
<keyword evidence="2" id="KW-0378">Hydrolase</keyword>
<comment type="caution">
    <text evidence="2">The sequence shown here is derived from an EMBL/GenBank/DDBJ whole genome shotgun (WGS) entry which is preliminary data.</text>
</comment>
<dbReference type="PANTHER" id="PTHR14859:SF15">
    <property type="entry name" value="ENDONUCLEASE_EXONUCLEASE_PHOSPHATASE DOMAIN-CONTAINING PROTEIN"/>
    <property type="match status" value="1"/>
</dbReference>
<reference evidence="2 3" key="1">
    <citation type="submission" date="2020-02" db="EMBL/GenBank/DDBJ databases">
        <title>Genome sequence of the type strain CCBAU10050 of Rhizobium daejeonense.</title>
        <authorList>
            <person name="Gao J."/>
            <person name="Sun J."/>
        </authorList>
    </citation>
    <scope>NUCLEOTIDE SEQUENCE [LARGE SCALE GENOMIC DNA]</scope>
    <source>
        <strain evidence="2 3">CCBAU10050</strain>
    </source>
</reference>
<organism evidence="2 3">
    <name type="scientific">Rhizobium daejeonense</name>
    <dbReference type="NCBI Taxonomy" id="240521"/>
    <lineage>
        <taxon>Bacteria</taxon>
        <taxon>Pseudomonadati</taxon>
        <taxon>Pseudomonadota</taxon>
        <taxon>Alphaproteobacteria</taxon>
        <taxon>Hyphomicrobiales</taxon>
        <taxon>Rhizobiaceae</taxon>
        <taxon>Rhizobium/Agrobacterium group</taxon>
        <taxon>Rhizobium</taxon>
    </lineage>
</organism>
<dbReference type="Gene3D" id="3.60.10.10">
    <property type="entry name" value="Endonuclease/exonuclease/phosphatase"/>
    <property type="match status" value="1"/>
</dbReference>
<protein>
    <submittedName>
        <fullName evidence="2">Endonuclease</fullName>
    </submittedName>
</protein>
<gene>
    <name evidence="2" type="ORF">G6N76_16870</name>
</gene>
<keyword evidence="2" id="KW-0255">Endonuclease</keyword>
<keyword evidence="3" id="KW-1185">Reference proteome</keyword>
<dbReference type="Pfam" id="PF03372">
    <property type="entry name" value="Exo_endo_phos"/>
    <property type="match status" value="1"/>
</dbReference>
<sequence length="285" mass="32105">MKFVSYNIQFGMGLDDKFDPVRIANSIRDADIIALQEVTRDFHRNGHADLAETFSKLFPDYSCTFGAACDVLIDHQIIEGRRRERRFQFGNMVLSRYPILATRHLLLPRSRTYDKLNLQRGAVEAVIDAPGGPLRVYSLHLDHVSPGERIAQIRFIKERVANFGREGGALTGAGQFGLPDLPFPSGYLIMGDFNMEPESPEYIEMVGLDDAFYGRVPRADLPLDALARCRAHSREGYSWMSPDRTVRKHLDYCFLSGDLAPRLKSASVDVSAPGSDHFPVWVELD</sequence>
<feature type="domain" description="Endonuclease/exonuclease/phosphatase" evidence="1">
    <location>
        <begin position="4"/>
        <end position="277"/>
    </location>
</feature>
<proteinExistence type="predicted"/>
<dbReference type="GO" id="GO:0016020">
    <property type="term" value="C:membrane"/>
    <property type="evidence" value="ECO:0007669"/>
    <property type="project" value="GOC"/>
</dbReference>
<dbReference type="GO" id="GO:0004519">
    <property type="term" value="F:endonuclease activity"/>
    <property type="evidence" value="ECO:0007669"/>
    <property type="project" value="UniProtKB-KW"/>
</dbReference>
<dbReference type="InterPro" id="IPR051916">
    <property type="entry name" value="GPI-anchor_lipid_remodeler"/>
</dbReference>
<evidence type="ECO:0000313" key="3">
    <source>
        <dbReference type="Proteomes" id="UP000477849"/>
    </source>
</evidence>
<dbReference type="EMBL" id="JAAKZH010000005">
    <property type="protein sequence ID" value="NGO65344.1"/>
    <property type="molecule type" value="Genomic_DNA"/>
</dbReference>
<evidence type="ECO:0000259" key="1">
    <source>
        <dbReference type="Pfam" id="PF03372"/>
    </source>
</evidence>
<dbReference type="InterPro" id="IPR005135">
    <property type="entry name" value="Endo/exonuclease/phosphatase"/>
</dbReference>
<dbReference type="RefSeq" id="WP_163902165.1">
    <property type="nucleotide sequence ID" value="NZ_CP048427.1"/>
</dbReference>
<dbReference type="SUPFAM" id="SSF56219">
    <property type="entry name" value="DNase I-like"/>
    <property type="match status" value="1"/>
</dbReference>
<dbReference type="InterPro" id="IPR036691">
    <property type="entry name" value="Endo/exonu/phosph_ase_sf"/>
</dbReference>
<dbReference type="PANTHER" id="PTHR14859">
    <property type="entry name" value="CALCOFLUOR WHITE HYPERSENSITIVE PROTEIN PRECURSOR"/>
    <property type="match status" value="1"/>
</dbReference>
<dbReference type="GO" id="GO:0006506">
    <property type="term" value="P:GPI anchor biosynthetic process"/>
    <property type="evidence" value="ECO:0007669"/>
    <property type="project" value="TreeGrafter"/>
</dbReference>
<keyword evidence="2" id="KW-0540">Nuclease</keyword>
<name>A0A6M1RUG0_9HYPH</name>
<dbReference type="Proteomes" id="UP000477849">
    <property type="component" value="Unassembled WGS sequence"/>
</dbReference>
<accession>A0A6M1RUG0</accession>